<proteinExistence type="predicted"/>
<sequence>MFRALSIRRRGYEHLDEGGEPSPSASLMPKLSRTKSVPTKMMNSPKRVPTAAQEASKARKVHPFFSMFETKRRKKATMKPEFSRYLEYLKEGGAWDMAANRPVMYYK</sequence>
<dbReference type="PANTHER" id="PTHR35291:SF3">
    <property type="entry name" value="PROTEIN SHROOM-LIKE"/>
    <property type="match status" value="1"/>
</dbReference>
<evidence type="ECO:0000256" key="1">
    <source>
        <dbReference type="SAM" id="MobiDB-lite"/>
    </source>
</evidence>
<dbReference type="AlphaFoldDB" id="A0A8X8WPW5"/>
<gene>
    <name evidence="2" type="ORF">SASPL_141066</name>
</gene>
<dbReference type="EMBL" id="PNBA02000015">
    <property type="protein sequence ID" value="KAG6399585.1"/>
    <property type="molecule type" value="Genomic_DNA"/>
</dbReference>
<reference evidence="2" key="2">
    <citation type="submission" date="2020-08" db="EMBL/GenBank/DDBJ databases">
        <title>Plant Genome Project.</title>
        <authorList>
            <person name="Zhang R.-G."/>
        </authorList>
    </citation>
    <scope>NUCLEOTIDE SEQUENCE</scope>
    <source>
        <strain evidence="2">Huo1</strain>
        <tissue evidence="2">Leaf</tissue>
    </source>
</reference>
<dbReference type="Proteomes" id="UP000298416">
    <property type="component" value="Unassembled WGS sequence"/>
</dbReference>
<name>A0A8X8WPW5_SALSN</name>
<evidence type="ECO:0000313" key="2">
    <source>
        <dbReference type="EMBL" id="KAG6399585.1"/>
    </source>
</evidence>
<reference evidence="2" key="1">
    <citation type="submission" date="2018-01" db="EMBL/GenBank/DDBJ databases">
        <authorList>
            <person name="Mao J.F."/>
        </authorList>
    </citation>
    <scope>NUCLEOTIDE SEQUENCE</scope>
    <source>
        <strain evidence="2">Huo1</strain>
        <tissue evidence="2">Leaf</tissue>
    </source>
</reference>
<organism evidence="2">
    <name type="scientific">Salvia splendens</name>
    <name type="common">Scarlet sage</name>
    <dbReference type="NCBI Taxonomy" id="180675"/>
    <lineage>
        <taxon>Eukaryota</taxon>
        <taxon>Viridiplantae</taxon>
        <taxon>Streptophyta</taxon>
        <taxon>Embryophyta</taxon>
        <taxon>Tracheophyta</taxon>
        <taxon>Spermatophyta</taxon>
        <taxon>Magnoliopsida</taxon>
        <taxon>eudicotyledons</taxon>
        <taxon>Gunneridae</taxon>
        <taxon>Pentapetalae</taxon>
        <taxon>asterids</taxon>
        <taxon>lamiids</taxon>
        <taxon>Lamiales</taxon>
        <taxon>Lamiaceae</taxon>
        <taxon>Nepetoideae</taxon>
        <taxon>Mentheae</taxon>
        <taxon>Salviinae</taxon>
        <taxon>Salvia</taxon>
        <taxon>Salvia subgen. Calosphace</taxon>
        <taxon>core Calosphace</taxon>
    </lineage>
</organism>
<protein>
    <submittedName>
        <fullName evidence="2">Uncharacterized protein</fullName>
    </submittedName>
</protein>
<feature type="region of interest" description="Disordered" evidence="1">
    <location>
        <begin position="12"/>
        <end position="55"/>
    </location>
</feature>
<keyword evidence="3" id="KW-1185">Reference proteome</keyword>
<accession>A0A8X8WPW5</accession>
<dbReference type="PANTHER" id="PTHR35291">
    <property type="entry name" value="PROTEIN SHROOM-LIKE"/>
    <property type="match status" value="1"/>
</dbReference>
<evidence type="ECO:0000313" key="3">
    <source>
        <dbReference type="Proteomes" id="UP000298416"/>
    </source>
</evidence>
<comment type="caution">
    <text evidence="2">The sequence shown here is derived from an EMBL/GenBank/DDBJ whole genome shotgun (WGS) entry which is preliminary data.</text>
</comment>